<keyword evidence="2" id="KW-1185">Reference proteome</keyword>
<proteinExistence type="predicted"/>
<accession>A0A017S2D2</accession>
<dbReference type="InterPro" id="IPR001384">
    <property type="entry name" value="Peptidase_M35"/>
</dbReference>
<evidence type="ECO:0000313" key="1">
    <source>
        <dbReference type="EMBL" id="EYE90986.1"/>
    </source>
</evidence>
<dbReference type="Proteomes" id="UP000019804">
    <property type="component" value="Unassembled WGS sequence"/>
</dbReference>
<dbReference type="EMBL" id="KK088450">
    <property type="protein sequence ID" value="EYE90986.1"/>
    <property type="molecule type" value="Genomic_DNA"/>
</dbReference>
<organism evidence="1 2">
    <name type="scientific">Aspergillus ruber (strain CBS 135680)</name>
    <dbReference type="NCBI Taxonomy" id="1388766"/>
    <lineage>
        <taxon>Eukaryota</taxon>
        <taxon>Fungi</taxon>
        <taxon>Dikarya</taxon>
        <taxon>Ascomycota</taxon>
        <taxon>Pezizomycotina</taxon>
        <taxon>Eurotiomycetes</taxon>
        <taxon>Eurotiomycetidae</taxon>
        <taxon>Eurotiales</taxon>
        <taxon>Aspergillaceae</taxon>
        <taxon>Aspergillus</taxon>
        <taxon>Aspergillus subgen. Aspergillus</taxon>
    </lineage>
</organism>
<protein>
    <submittedName>
        <fullName evidence="1">Uncharacterized protein</fullName>
    </submittedName>
</protein>
<dbReference type="RefSeq" id="XP_040634676.1">
    <property type="nucleotide sequence ID" value="XM_040779419.1"/>
</dbReference>
<dbReference type="HOGENOM" id="CLU_2670659_0_0_1"/>
<gene>
    <name evidence="1" type="ORF">EURHEDRAFT_381475</name>
</gene>
<dbReference type="GO" id="GO:0004222">
    <property type="term" value="F:metalloendopeptidase activity"/>
    <property type="evidence" value="ECO:0007669"/>
    <property type="project" value="InterPro"/>
</dbReference>
<evidence type="ECO:0000313" key="2">
    <source>
        <dbReference type="Proteomes" id="UP000019804"/>
    </source>
</evidence>
<reference evidence="2" key="1">
    <citation type="journal article" date="2014" name="Nat. Commun.">
        <title>Genomic adaptations of the halophilic Dead Sea filamentous fungus Eurotium rubrum.</title>
        <authorList>
            <person name="Kis-Papo T."/>
            <person name="Weig A.R."/>
            <person name="Riley R."/>
            <person name="Persoh D."/>
            <person name="Salamov A."/>
            <person name="Sun H."/>
            <person name="Lipzen A."/>
            <person name="Wasser S.P."/>
            <person name="Rambold G."/>
            <person name="Grigoriev I.V."/>
            <person name="Nevo E."/>
        </authorList>
    </citation>
    <scope>NUCLEOTIDE SEQUENCE [LARGE SCALE GENOMIC DNA]</scope>
    <source>
        <strain evidence="2">CBS 135680</strain>
    </source>
</reference>
<dbReference type="GeneID" id="63694543"/>
<sequence length="75" mass="8231">MKARMMSITFITASSMILPRSGKCQSSAIVRTQVNFEGIHQTYRLTKLTSAAATSLTICASYEDEFDIASNSNFS</sequence>
<dbReference type="AlphaFoldDB" id="A0A017S2D2"/>
<dbReference type="Pfam" id="PF02102">
    <property type="entry name" value="Peptidase_M35"/>
    <property type="match status" value="1"/>
</dbReference>
<dbReference type="GO" id="GO:0006508">
    <property type="term" value="P:proteolysis"/>
    <property type="evidence" value="ECO:0007669"/>
    <property type="project" value="InterPro"/>
</dbReference>
<name>A0A017S2D2_ASPRC</name>